<reference evidence="3 4" key="1">
    <citation type="journal article" date="2016" name="Nat. Commun.">
        <title>Thousands of microbial genomes shed light on interconnected biogeochemical processes in an aquifer system.</title>
        <authorList>
            <person name="Anantharaman K."/>
            <person name="Brown C.T."/>
            <person name="Hug L.A."/>
            <person name="Sharon I."/>
            <person name="Castelle C.J."/>
            <person name="Probst A.J."/>
            <person name="Thomas B.C."/>
            <person name="Singh A."/>
            <person name="Wilkins M.J."/>
            <person name="Karaoz U."/>
            <person name="Brodie E.L."/>
            <person name="Williams K.H."/>
            <person name="Hubbard S.S."/>
            <person name="Banfield J.F."/>
        </authorList>
    </citation>
    <scope>NUCLEOTIDE SEQUENCE [LARGE SCALE GENOMIC DNA]</scope>
</reference>
<accession>A0A1G2AAK6</accession>
<gene>
    <name evidence="3" type="ORF">A3H61_02020</name>
</gene>
<keyword evidence="1" id="KW-0378">Hydrolase</keyword>
<dbReference type="Pfam" id="PF22769">
    <property type="entry name" value="DCD"/>
    <property type="match status" value="1"/>
</dbReference>
<organism evidence="3 4">
    <name type="scientific">Candidatus Jacksonbacteria bacterium RIFCSPLOWO2_02_FULL_44_20</name>
    <dbReference type="NCBI Taxonomy" id="1798460"/>
    <lineage>
        <taxon>Bacteria</taxon>
        <taxon>Candidatus Jacksoniibacteriota</taxon>
    </lineage>
</organism>
<name>A0A1G2AAK6_9BACT</name>
<proteinExistence type="predicted"/>
<dbReference type="InterPro" id="IPR033704">
    <property type="entry name" value="dUTPase_trimeric"/>
</dbReference>
<dbReference type="Proteomes" id="UP000178315">
    <property type="component" value="Unassembled WGS sequence"/>
</dbReference>
<dbReference type="InterPro" id="IPR036157">
    <property type="entry name" value="dUTPase-like_sf"/>
</dbReference>
<dbReference type="PANTHER" id="PTHR42680">
    <property type="entry name" value="DCTP DEAMINASE"/>
    <property type="match status" value="1"/>
</dbReference>
<dbReference type="NCBIfam" id="TIGR02274">
    <property type="entry name" value="dCTP_deam"/>
    <property type="match status" value="1"/>
</dbReference>
<dbReference type="GO" id="GO:0006229">
    <property type="term" value="P:dUTP biosynthetic process"/>
    <property type="evidence" value="ECO:0007669"/>
    <property type="project" value="InterPro"/>
</dbReference>
<keyword evidence="2" id="KW-0546">Nucleotide metabolism</keyword>
<dbReference type="Gene3D" id="2.70.40.10">
    <property type="match status" value="1"/>
</dbReference>
<protein>
    <submittedName>
        <fullName evidence="3">dCTP deaminase</fullName>
    </submittedName>
</protein>
<dbReference type="InterPro" id="IPR011962">
    <property type="entry name" value="dCTP_deaminase"/>
</dbReference>
<sequence>MSTLSKTDIVKAIREGHLSFTPRLDQYQVQPNSIDLRLGTMFYISKNSEYNEKGRVALTVDYMDYENKKENFKLLNIKPGQYLEILPSEFVIASTYEKIAIKSDKLMAVMYARSTIIRRGLIIESGIIDVGYSGYLMIPIVNNTNGQIIRLYPGERICQLVIHTLSSPVPPEETRKHGVADAKYTASTPYSLEARSDNVDEIRLIREGKLEELKEKYGNLET</sequence>
<evidence type="ECO:0000313" key="4">
    <source>
        <dbReference type="Proteomes" id="UP000178315"/>
    </source>
</evidence>
<dbReference type="PANTHER" id="PTHR42680:SF3">
    <property type="entry name" value="DCTP DEAMINASE"/>
    <property type="match status" value="1"/>
</dbReference>
<evidence type="ECO:0000313" key="3">
    <source>
        <dbReference type="EMBL" id="OGY73938.1"/>
    </source>
</evidence>
<dbReference type="SUPFAM" id="SSF51283">
    <property type="entry name" value="dUTPase-like"/>
    <property type="match status" value="1"/>
</dbReference>
<dbReference type="EMBL" id="MHJU01000005">
    <property type="protein sequence ID" value="OGY73938.1"/>
    <property type="molecule type" value="Genomic_DNA"/>
</dbReference>
<evidence type="ECO:0000256" key="1">
    <source>
        <dbReference type="ARBA" id="ARBA00022801"/>
    </source>
</evidence>
<dbReference type="GO" id="GO:0008829">
    <property type="term" value="F:dCTP deaminase activity"/>
    <property type="evidence" value="ECO:0007669"/>
    <property type="project" value="InterPro"/>
</dbReference>
<comment type="caution">
    <text evidence="3">The sequence shown here is derived from an EMBL/GenBank/DDBJ whole genome shotgun (WGS) entry which is preliminary data.</text>
</comment>
<dbReference type="CDD" id="cd07557">
    <property type="entry name" value="trimeric_dUTPase"/>
    <property type="match status" value="1"/>
</dbReference>
<dbReference type="AlphaFoldDB" id="A0A1G2AAK6"/>
<evidence type="ECO:0000256" key="2">
    <source>
        <dbReference type="ARBA" id="ARBA00023080"/>
    </source>
</evidence>